<protein>
    <submittedName>
        <fullName evidence="3">Pre-mRNA-splicing factor ATP-dependent RNA helicase DEAH1-like</fullName>
    </submittedName>
</protein>
<dbReference type="InterPro" id="IPR002483">
    <property type="entry name" value="PWI_dom"/>
</dbReference>
<proteinExistence type="predicted"/>
<dbReference type="Proteomes" id="UP000515123">
    <property type="component" value="Linkage group 9"/>
</dbReference>
<reference evidence="2" key="1">
    <citation type="journal article" date="2015" name="Nat. Genet.">
        <title>The pineapple genome and the evolution of CAM photosynthesis.</title>
        <authorList>
            <person name="Ming R."/>
            <person name="VanBuren R."/>
            <person name="Wai C.M."/>
            <person name="Tang H."/>
            <person name="Schatz M.C."/>
            <person name="Bowers J.E."/>
            <person name="Lyons E."/>
            <person name="Wang M.L."/>
            <person name="Chen J."/>
            <person name="Biggers E."/>
            <person name="Zhang J."/>
            <person name="Huang L."/>
            <person name="Zhang L."/>
            <person name="Miao W."/>
            <person name="Zhang J."/>
            <person name="Ye Z."/>
            <person name="Miao C."/>
            <person name="Lin Z."/>
            <person name="Wang H."/>
            <person name="Zhou H."/>
            <person name="Yim W.C."/>
            <person name="Priest H.D."/>
            <person name="Zheng C."/>
            <person name="Woodhouse M."/>
            <person name="Edger P.P."/>
            <person name="Guyot R."/>
            <person name="Guo H.B."/>
            <person name="Guo H."/>
            <person name="Zheng G."/>
            <person name="Singh R."/>
            <person name="Sharma A."/>
            <person name="Min X."/>
            <person name="Zheng Y."/>
            <person name="Lee H."/>
            <person name="Gurtowski J."/>
            <person name="Sedlazeck F.J."/>
            <person name="Harkess A."/>
            <person name="McKain M.R."/>
            <person name="Liao Z."/>
            <person name="Fang J."/>
            <person name="Liu J."/>
            <person name="Zhang X."/>
            <person name="Zhang Q."/>
            <person name="Hu W."/>
            <person name="Qin Y."/>
            <person name="Wang K."/>
            <person name="Chen L.Y."/>
            <person name="Shirley N."/>
            <person name="Lin Y.R."/>
            <person name="Liu L.Y."/>
            <person name="Hernandez A.G."/>
            <person name="Wright C.L."/>
            <person name="Bulone V."/>
            <person name="Tuskan G.A."/>
            <person name="Heath K."/>
            <person name="Zee F."/>
            <person name="Moore P.H."/>
            <person name="Sunkar R."/>
            <person name="Leebens-Mack J.H."/>
            <person name="Mockler T."/>
            <person name="Bennetzen J.L."/>
            <person name="Freeling M."/>
            <person name="Sankoff D."/>
            <person name="Paterson A.H."/>
            <person name="Zhu X."/>
            <person name="Yang X."/>
            <person name="Smith J.A."/>
            <person name="Cushman J.C."/>
            <person name="Paull R.E."/>
            <person name="Yu Q."/>
        </authorList>
    </citation>
    <scope>NUCLEOTIDE SEQUENCE [LARGE SCALE GENOMIC DNA]</scope>
    <source>
        <strain evidence="2">cv. F153</strain>
    </source>
</reference>
<dbReference type="AlphaFoldDB" id="A0A6P5FJ29"/>
<gene>
    <name evidence="3" type="primary">LOC109715632</name>
</gene>
<dbReference type="GeneID" id="109715632"/>
<evidence type="ECO:0000313" key="3">
    <source>
        <dbReference type="RefSeq" id="XP_020096326.1"/>
    </source>
</evidence>
<organism evidence="2 3">
    <name type="scientific">Ananas comosus</name>
    <name type="common">Pineapple</name>
    <name type="synonym">Ananas ananas</name>
    <dbReference type="NCBI Taxonomy" id="4615"/>
    <lineage>
        <taxon>Eukaryota</taxon>
        <taxon>Viridiplantae</taxon>
        <taxon>Streptophyta</taxon>
        <taxon>Embryophyta</taxon>
        <taxon>Tracheophyta</taxon>
        <taxon>Spermatophyta</taxon>
        <taxon>Magnoliopsida</taxon>
        <taxon>Liliopsida</taxon>
        <taxon>Poales</taxon>
        <taxon>Bromeliaceae</taxon>
        <taxon>Bromelioideae</taxon>
        <taxon>Ananas</taxon>
    </lineage>
</organism>
<dbReference type="RefSeq" id="XP_020096326.1">
    <property type="nucleotide sequence ID" value="XM_020240737.1"/>
</dbReference>
<dbReference type="OrthoDB" id="10253254at2759"/>
<reference evidence="3" key="2">
    <citation type="submission" date="2025-08" db="UniProtKB">
        <authorList>
            <consortium name="RefSeq"/>
        </authorList>
    </citation>
    <scope>IDENTIFICATION</scope>
    <source>
        <tissue evidence="3">Leaf</tissue>
    </source>
</reference>
<dbReference type="Gene3D" id="1.20.1390.10">
    <property type="entry name" value="PWI domain"/>
    <property type="match status" value="1"/>
</dbReference>
<evidence type="ECO:0000313" key="2">
    <source>
        <dbReference type="Proteomes" id="UP000515123"/>
    </source>
</evidence>
<sequence>MASDSHLKTWVSDKLMSLMGYSKSVVVQYVIRLSKESSSPADLVSKLVEFGFSSSADTRSFAQEIYAKVPHKQSGLSVSPFCKILCGLNFVYLCP</sequence>
<dbReference type="Pfam" id="PF01480">
    <property type="entry name" value="PWI"/>
    <property type="match status" value="1"/>
</dbReference>
<name>A0A6P5FJ29_ANACO</name>
<accession>A0A6P5FJ29</accession>
<feature type="domain" description="PWI" evidence="1">
    <location>
        <begin position="6"/>
        <end position="73"/>
    </location>
</feature>
<keyword evidence="2" id="KW-1185">Reference proteome</keyword>
<evidence type="ECO:0000259" key="1">
    <source>
        <dbReference type="Pfam" id="PF01480"/>
    </source>
</evidence>